<dbReference type="GO" id="GO:0005737">
    <property type="term" value="C:cytoplasm"/>
    <property type="evidence" value="ECO:0007669"/>
    <property type="project" value="TreeGrafter"/>
</dbReference>
<evidence type="ECO:0000256" key="2">
    <source>
        <dbReference type="ARBA" id="ARBA00022737"/>
    </source>
</evidence>
<dbReference type="GO" id="GO:0080008">
    <property type="term" value="C:Cul4-RING E3 ubiquitin ligase complex"/>
    <property type="evidence" value="ECO:0007669"/>
    <property type="project" value="TreeGrafter"/>
</dbReference>
<dbReference type="PROSITE" id="PS50082">
    <property type="entry name" value="WD_REPEATS_2"/>
    <property type="match status" value="1"/>
</dbReference>
<gene>
    <name evidence="5" type="ORF">Gohar_017573</name>
</gene>
<evidence type="ECO:0000256" key="4">
    <source>
        <dbReference type="SAM" id="MobiDB-lite"/>
    </source>
</evidence>
<evidence type="ECO:0000313" key="5">
    <source>
        <dbReference type="EMBL" id="MBA0793146.1"/>
    </source>
</evidence>
<feature type="region of interest" description="Disordered" evidence="4">
    <location>
        <begin position="303"/>
        <end position="373"/>
    </location>
</feature>
<keyword evidence="6" id="KW-1185">Reference proteome</keyword>
<feature type="compositionally biased region" description="Acidic residues" evidence="4">
    <location>
        <begin position="332"/>
        <end position="366"/>
    </location>
</feature>
<evidence type="ECO:0000313" key="6">
    <source>
        <dbReference type="Proteomes" id="UP000593560"/>
    </source>
</evidence>
<dbReference type="EMBL" id="JABFAD010000002">
    <property type="protein sequence ID" value="MBA0793146.1"/>
    <property type="molecule type" value="Genomic_DNA"/>
</dbReference>
<accession>A0A7J9G6C6</accession>
<comment type="caution">
    <text evidence="5">The sequence shown here is derived from an EMBL/GenBank/DDBJ whole genome shotgun (WGS) entry which is preliminary data.</text>
</comment>
<dbReference type="InterPro" id="IPR036322">
    <property type="entry name" value="WD40_repeat_dom_sf"/>
</dbReference>
<feature type="region of interest" description="Disordered" evidence="4">
    <location>
        <begin position="409"/>
        <end position="428"/>
    </location>
</feature>
<dbReference type="PROSITE" id="PS50294">
    <property type="entry name" value="WD_REPEATS_REGION"/>
    <property type="match status" value="1"/>
</dbReference>
<protein>
    <submittedName>
        <fullName evidence="5">Uncharacterized protein</fullName>
    </submittedName>
</protein>
<sequence length="428" mass="47247">KLDKNRGCVNTVSFNADGNILVSGSDDKQIILWDRETGVAKLTFQSGHVSNVFQAKIMPYTDDRSLITCAADGQDEYTHLYDVRKYKWDGSTDFGQPTDYFCPSHLIGDDQVGITGLAFSDQSELLVSYNDEFIYLFTQDMGLGPNPVPSSPLSACSEPSEMGLDHSAMSASAMEAYEKAIPQVYKGHRNCETVKGVSFFGPKSEYVVSGSDCGRIFIWKKKGGQLVRVMEADKHVVNCIESHPHTTVLASSVIERDIKIWTPKAIDIATLPTNIEQVPKRGLFPLLSFAAFNEDDDYNFFLGGGVEGTDDEEDDSDDEFLDFYDDIHDGDGDYNDDSDNDDGDYDSEDVESGDDDDCNDDGDNDDVTTPQDLMLQLFSLQRRGTSPEQNEENASAVDRELLEFILTFNANSGASSDDGGNGPEDPFY</sequence>
<dbReference type="Gene3D" id="2.130.10.10">
    <property type="entry name" value="YVTN repeat-like/Quinoprotein amine dehydrogenase"/>
    <property type="match status" value="1"/>
</dbReference>
<proteinExistence type="predicted"/>
<feature type="compositionally biased region" description="Acidic residues" evidence="4">
    <location>
        <begin position="308"/>
        <end position="324"/>
    </location>
</feature>
<feature type="repeat" description="WD" evidence="3">
    <location>
        <begin position="2"/>
        <end position="43"/>
    </location>
</feature>
<dbReference type="PANTHER" id="PTHR15574:SF21">
    <property type="entry name" value="DDB1- AND CUL4-ASSOCIATED FACTOR 8"/>
    <property type="match status" value="1"/>
</dbReference>
<dbReference type="SUPFAM" id="SSF50978">
    <property type="entry name" value="WD40 repeat-like"/>
    <property type="match status" value="1"/>
</dbReference>
<dbReference type="Proteomes" id="UP000593560">
    <property type="component" value="Unassembled WGS sequence"/>
</dbReference>
<keyword evidence="1 3" id="KW-0853">WD repeat</keyword>
<dbReference type="Pfam" id="PF00400">
    <property type="entry name" value="WD40"/>
    <property type="match status" value="3"/>
</dbReference>
<name>A0A7J9G6C6_9ROSI</name>
<dbReference type="PANTHER" id="PTHR15574">
    <property type="entry name" value="WD REPEAT DOMAIN-CONTAINING FAMILY"/>
    <property type="match status" value="1"/>
</dbReference>
<feature type="compositionally biased region" description="Polar residues" evidence="4">
    <location>
        <begin position="379"/>
        <end position="388"/>
    </location>
</feature>
<reference evidence="5 6" key="1">
    <citation type="journal article" date="2019" name="Genome Biol. Evol.">
        <title>Insights into the evolution of the New World diploid cottons (Gossypium, subgenus Houzingenia) based on genome sequencing.</title>
        <authorList>
            <person name="Grover C.E."/>
            <person name="Arick M.A. 2nd"/>
            <person name="Thrash A."/>
            <person name="Conover J.L."/>
            <person name="Sanders W.S."/>
            <person name="Peterson D.G."/>
            <person name="Frelichowski J.E."/>
            <person name="Scheffler J.A."/>
            <person name="Scheffler B.E."/>
            <person name="Wendel J.F."/>
        </authorList>
    </citation>
    <scope>NUCLEOTIDE SEQUENCE [LARGE SCALE GENOMIC DNA]</scope>
    <source>
        <strain evidence="5">0</strain>
        <tissue evidence="5">Leaf</tissue>
    </source>
</reference>
<dbReference type="SMART" id="SM00320">
    <property type="entry name" value="WD40"/>
    <property type="match status" value="5"/>
</dbReference>
<feature type="region of interest" description="Disordered" evidence="4">
    <location>
        <begin position="379"/>
        <end position="398"/>
    </location>
</feature>
<feature type="compositionally biased region" description="Low complexity" evidence="4">
    <location>
        <begin position="409"/>
        <end position="418"/>
    </location>
</feature>
<feature type="non-terminal residue" evidence="5">
    <location>
        <position position="428"/>
    </location>
</feature>
<dbReference type="InterPro" id="IPR001680">
    <property type="entry name" value="WD40_rpt"/>
</dbReference>
<keyword evidence="2" id="KW-0677">Repeat</keyword>
<dbReference type="OrthoDB" id="4869960at2759"/>
<dbReference type="InterPro" id="IPR045151">
    <property type="entry name" value="DCAF8"/>
</dbReference>
<evidence type="ECO:0000256" key="3">
    <source>
        <dbReference type="PROSITE-ProRule" id="PRU00221"/>
    </source>
</evidence>
<dbReference type="InterPro" id="IPR015943">
    <property type="entry name" value="WD40/YVTN_repeat-like_dom_sf"/>
</dbReference>
<dbReference type="AlphaFoldDB" id="A0A7J9G6C6"/>
<organism evidence="5 6">
    <name type="scientific">Gossypium harknessii</name>
    <dbReference type="NCBI Taxonomy" id="34285"/>
    <lineage>
        <taxon>Eukaryota</taxon>
        <taxon>Viridiplantae</taxon>
        <taxon>Streptophyta</taxon>
        <taxon>Embryophyta</taxon>
        <taxon>Tracheophyta</taxon>
        <taxon>Spermatophyta</taxon>
        <taxon>Magnoliopsida</taxon>
        <taxon>eudicotyledons</taxon>
        <taxon>Gunneridae</taxon>
        <taxon>Pentapetalae</taxon>
        <taxon>rosids</taxon>
        <taxon>malvids</taxon>
        <taxon>Malvales</taxon>
        <taxon>Malvaceae</taxon>
        <taxon>Malvoideae</taxon>
        <taxon>Gossypium</taxon>
    </lineage>
</organism>
<evidence type="ECO:0000256" key="1">
    <source>
        <dbReference type="ARBA" id="ARBA00022574"/>
    </source>
</evidence>